<dbReference type="InterPro" id="IPR018247">
    <property type="entry name" value="EF_Hand_1_Ca_BS"/>
</dbReference>
<dbReference type="InterPro" id="IPR054090">
    <property type="entry name" value="Cep192_Spd-2-like_dom"/>
</dbReference>
<feature type="region of interest" description="Disordered" evidence="2">
    <location>
        <begin position="58"/>
        <end position="104"/>
    </location>
</feature>
<dbReference type="PROSITE" id="PS50194">
    <property type="entry name" value="FILAMIN_REPEAT"/>
    <property type="match status" value="1"/>
</dbReference>
<feature type="compositionally biased region" description="Basic residues" evidence="2">
    <location>
        <begin position="22"/>
        <end position="33"/>
    </location>
</feature>
<evidence type="ECO:0000256" key="1">
    <source>
        <dbReference type="ARBA" id="ARBA00022737"/>
    </source>
</evidence>
<dbReference type="Pfam" id="PF05593">
    <property type="entry name" value="RHS_repeat"/>
    <property type="match status" value="8"/>
</dbReference>
<keyword evidence="1" id="KW-0677">Repeat</keyword>
<dbReference type="Proteomes" id="UP000253562">
    <property type="component" value="Unassembled WGS sequence"/>
</dbReference>
<feature type="region of interest" description="Disordered" evidence="2">
    <location>
        <begin position="2390"/>
        <end position="2413"/>
    </location>
</feature>
<dbReference type="RefSeq" id="WP_114371054.1">
    <property type="nucleotide sequence ID" value="NZ_QPEX01000042.1"/>
</dbReference>
<dbReference type="InterPro" id="IPR031325">
    <property type="entry name" value="RHS_repeat"/>
</dbReference>
<dbReference type="EMBL" id="QPEX01000042">
    <property type="protein sequence ID" value="RCS42281.1"/>
    <property type="molecule type" value="Genomic_DNA"/>
</dbReference>
<dbReference type="InterPro" id="IPR050708">
    <property type="entry name" value="T6SS_VgrG/RHS"/>
</dbReference>
<evidence type="ECO:0000256" key="2">
    <source>
        <dbReference type="SAM" id="MobiDB-lite"/>
    </source>
</evidence>
<dbReference type="InterPro" id="IPR006530">
    <property type="entry name" value="YD"/>
</dbReference>
<feature type="domain" description="Teneurin-like YD-shell" evidence="4">
    <location>
        <begin position="1491"/>
        <end position="1617"/>
    </location>
</feature>
<dbReference type="PANTHER" id="PTHR32305">
    <property type="match status" value="1"/>
</dbReference>
<feature type="region of interest" description="Disordered" evidence="2">
    <location>
        <begin position="123"/>
        <end position="183"/>
    </location>
</feature>
<name>A0A368KM40_9BACT</name>
<feature type="domain" description="Teneurin-like YD-shell" evidence="4">
    <location>
        <begin position="1754"/>
        <end position="2073"/>
    </location>
</feature>
<reference evidence="5 6" key="1">
    <citation type="submission" date="2018-07" db="EMBL/GenBank/DDBJ databases">
        <title>Comparative genomes isolates from brazilian mangrove.</title>
        <authorList>
            <person name="De Araujo J.E."/>
            <person name="Taketani R.G."/>
            <person name="Silva M.C.P."/>
            <person name="Lourenco M.V."/>
            <person name="Oliveira V.M."/>
            <person name="Andreote F.D."/>
        </authorList>
    </citation>
    <scope>NUCLEOTIDE SEQUENCE [LARGE SCALE GENOMIC DNA]</scope>
    <source>
        <strain evidence="5 6">HEX PRIS-MGV</strain>
    </source>
</reference>
<dbReference type="NCBIfam" id="TIGR01643">
    <property type="entry name" value="YD_repeat_2x"/>
    <property type="match status" value="17"/>
</dbReference>
<feature type="region of interest" description="Disordered" evidence="2">
    <location>
        <begin position="17"/>
        <end position="36"/>
    </location>
</feature>
<evidence type="ECO:0000259" key="3">
    <source>
        <dbReference type="Pfam" id="PF22073"/>
    </source>
</evidence>
<dbReference type="NCBIfam" id="TIGR03696">
    <property type="entry name" value="Rhs_assc_core"/>
    <property type="match status" value="1"/>
</dbReference>
<feature type="compositionally biased region" description="Polar residues" evidence="2">
    <location>
        <begin position="816"/>
        <end position="831"/>
    </location>
</feature>
<dbReference type="OrthoDB" id="232855at2"/>
<dbReference type="NCBIfam" id="NF012200">
    <property type="entry name" value="choice_anch_D"/>
    <property type="match status" value="1"/>
</dbReference>
<dbReference type="InterPro" id="IPR017868">
    <property type="entry name" value="Filamin/ABP280_repeat-like"/>
</dbReference>
<accession>A0A368KM40</accession>
<dbReference type="Gene3D" id="2.180.10.10">
    <property type="entry name" value="RHS repeat-associated core"/>
    <property type="match status" value="7"/>
</dbReference>
<dbReference type="InterPro" id="IPR022385">
    <property type="entry name" value="Rhs_assc_core"/>
</dbReference>
<feature type="domain" description="Cep192/Spd-2-like" evidence="3">
    <location>
        <begin position="1389"/>
        <end position="1481"/>
    </location>
</feature>
<feature type="compositionally biased region" description="Low complexity" evidence="2">
    <location>
        <begin position="133"/>
        <end position="169"/>
    </location>
</feature>
<feature type="compositionally biased region" description="Acidic residues" evidence="2">
    <location>
        <begin position="60"/>
        <end position="70"/>
    </location>
</feature>
<proteinExistence type="predicted"/>
<dbReference type="Pfam" id="PF25023">
    <property type="entry name" value="TEN_YD-shell"/>
    <property type="match status" value="4"/>
</dbReference>
<dbReference type="PANTHER" id="PTHR32305:SF15">
    <property type="entry name" value="PROTEIN RHSA-RELATED"/>
    <property type="match status" value="1"/>
</dbReference>
<sequence length="2413" mass="257826">MSYDRSFWNQLLTGFPAVSPKKDKKKRRNRGARKAQLETLEHRQLLAADASLVFGSPSVVEEESGSEVESDANSSGSILSLYEDMANDEEMTSSTIEQPEHGKIEPLVLEGESSYLWSILEGEGSSSGGSSGGSSSYSGGSSSYSGGSSSYSGGSSSYSGGSSSYSGGSSSSGGSSGGSGGSSGGFSADLFDKSLDDQEGNGTTLCGCNGVSGGQSKMSAAKTSYNTSGDLVLSFKVEVSAGSGVSDSVSLAVDFGNASTQTDSKSFTGSETLVFTFTYDRDDVSSDDVASYKATLSSSNLVGGPQTKSGQVYLGEQGVSLDNVANLSLYSGGAQFSYGDENAFFPSDSSGGFEPAPGSFATLTPVSGGYELVDRENNKYEFDTNGNITASSDAQGRETSYGYTTIGSTPRLTSVVSPFESITYGYTGDLLTSIISSLGTSMTLGYTSGKLTSVTLEDPDGADPLPAPVTTYSYNVDDRISTVTQAGLVSTYTYDTLGYVDSIEYSDGSSIDIVSPQYAANTTGEYTETITDSQGIATSYTYNELGYLIKEVDALGNVTTYERDENGLVETLTLPDPDGAGPLTSPVYAYTYDSRGNMLTETLPDSSVRTWVYHATWNEPTKYTDATGEITLYTYDATYQLLLTETLVVGNIDDGVNMETNDLTTTYTYTAAPSISSDPPQGLVETITDPDGVVTEYEYDQYGNTTDVTFASGTSDEATKSWTYDSYGYFLTETDERGNTTTYTYDDLHRVLTMTSPDPDGAGGVAATVTTYTYNSMLKVSSVDVNGRTTTYGYDSKGRLDEITEEDPDGAGALTSPETSYTYDSSGNVLTETDPLGNVTTYGYTDGLLTSITLPDPDGAGGLSAPVTSYTYNAVGRVLTETDPLSGVTTYTYDNLGRVTGVSLPDPDGVGSLTSLSSSTSYDAFSRVTSYTDFDGVTTTYTYDSEGNLLTETTPLGTTTYTYDDLYQLVEVETEDPDGAGPLAALVTTYTYTAMGQVASKTTSKGTTSYTYDHRGRLKTVTEPDPDGAGAQTAPVTSYTYDDVGNLLTTTDPLGHVTTYVYDNLNNLTQETLPDPDGAGALTSPVTTYEYNVFGELVSVTDPNGGETTYTYDNLGRLITLTEPDPDGGGALSAAEITYVYDAAGQLTSETDQLGNTTTYTYDNLGRLITETLPDPDGAGSATSPVYSYTYDAAGNLLTATDPLSRTTTYTYDTMGRLRTETLPDPDGGGSLSAPVTTYTYNTRGQLASVTDAESQTVSYTYNSAGLTATMTDPFGTTVYIYDALGRQIAIYEPDYDGAGSQLAPVTLFEYNDDGELAAVITRDGKTSYEYDNLGRIISVTEADPDDSGLASGTGLGSGTGVTGSASGGAEIVVTDGVVSGVVLTDGSSSVSFGAVDIGKYAIRTFEIANIGGSDLLISSITLPSDFKIISYSDEEVAPGESTTITVRFAPTSIASYSVALTINNNDSDESSFEIQLTGSGQASSNGSEAAASTSYVYNSNGRITSETDALSNTTSYLYDNLGRLTKKTDAEGGETEYTYDANGNMLTLTDPEENVTTWTYDYLNQVLTDTNQLSDVRSYEYDAAGNLTEYTDRNGRVTEYIYDDLQRRTAEKWMDGATVLHTLSYAYDAASQLTSASDSAATYTFTYDNLGRVTNTEHDLAALGFDVDLEEAYDSLGRRTGLTAVVDGADDLANEYTYDYWNRLTRVTQGGTGGSGGSVVAEKRVDFTYDAEDDYQFASITAYADLAGSELVYTSGYTYDRADRLTALSYQDSSSSTLAGYTWGFDSANRLTDFTVTGYSAENATYSYDDTSQLTGADRNGTSNDESYAYDSNGNRTSYTIGDNNQITSDGTYSYTYDDEGNRLTKTNISTGEVIEYQWDYRNRLTGITTKDSGGSVTHDVDYTYDIFNHRIVKTIDADGAGSGTATKEVYIYDGLREEMGNAGDHILFAFDESDDLIDRFLYGASVDQILAQEEVTSTSSAGDVLWALSDNLGSIRDVASYNPVTDTTTIVNHLAYDAFGNVTSESNTAIDLLFAYTGRERDEESALQYNRARYYDTGTGQWISQDPLGFDAGDENLYRYVGNTVLVFSDPSGLEERTWGRFLYEEVNPWGFGETRGKQIGEGIGAWANIPNDIRRFKSRLKSTNDLKRRATANMADPRSINVNFDGPLMDDYRKSRKQMMDRGRDDVNNAVKEVTEGAIAAAELTEACLTTAMGGLPGSKGNVVKEVATDGLEAAAGALGKKGAKQVTEEAAGQGAKQLDNVASSAKNAPTTLSKSADDIRFSQNSVSFNKVDRVTGKPFTYNDLVESMRTKGWQGDPVDVVRMPDGRLTSMDNTRIRAAREAGIEVKMQERAFDAPLTLAEVERFSHSGNVPSTWGEAIQIRIGRQSGGFGSKTPYGSNTLPRPTGMPE</sequence>
<protein>
    <submittedName>
        <fullName evidence="5">Choice-of-anchor D domain</fullName>
    </submittedName>
</protein>
<dbReference type="Gene3D" id="3.90.930.1">
    <property type="match status" value="1"/>
</dbReference>
<organism evidence="5 6">
    <name type="scientific">Bremerella cremea</name>
    <dbReference type="NCBI Taxonomy" id="1031537"/>
    <lineage>
        <taxon>Bacteria</taxon>
        <taxon>Pseudomonadati</taxon>
        <taxon>Planctomycetota</taxon>
        <taxon>Planctomycetia</taxon>
        <taxon>Pirellulales</taxon>
        <taxon>Pirellulaceae</taxon>
        <taxon>Bremerella</taxon>
    </lineage>
</organism>
<feature type="region of interest" description="Disordered" evidence="2">
    <location>
        <begin position="801"/>
        <end position="834"/>
    </location>
</feature>
<evidence type="ECO:0000313" key="6">
    <source>
        <dbReference type="Proteomes" id="UP000253562"/>
    </source>
</evidence>
<gene>
    <name evidence="5" type="ORF">DTL42_19260</name>
</gene>
<dbReference type="Pfam" id="PF22073">
    <property type="entry name" value="Cep192_D4"/>
    <property type="match status" value="1"/>
</dbReference>
<evidence type="ECO:0000313" key="5">
    <source>
        <dbReference type="EMBL" id="RCS42281.1"/>
    </source>
</evidence>
<feature type="domain" description="Teneurin-like YD-shell" evidence="4">
    <location>
        <begin position="1235"/>
        <end position="1338"/>
    </location>
</feature>
<evidence type="ECO:0000259" key="4">
    <source>
        <dbReference type="Pfam" id="PF25023"/>
    </source>
</evidence>
<dbReference type="PROSITE" id="PS00018">
    <property type="entry name" value="EF_HAND_1"/>
    <property type="match status" value="1"/>
</dbReference>
<comment type="caution">
    <text evidence="5">The sequence shown here is derived from an EMBL/GenBank/DDBJ whole genome shotgun (WGS) entry which is preliminary data.</text>
</comment>
<feature type="compositionally biased region" description="Gly residues" evidence="2">
    <location>
        <begin position="170"/>
        <end position="183"/>
    </location>
</feature>
<feature type="domain" description="Teneurin-like YD-shell" evidence="4">
    <location>
        <begin position="1002"/>
        <end position="1120"/>
    </location>
</feature>
<dbReference type="InterPro" id="IPR056823">
    <property type="entry name" value="TEN-like_YD-shell"/>
</dbReference>